<name>A0A1B0ZM75_9RHOB</name>
<evidence type="ECO:0000313" key="2">
    <source>
        <dbReference type="Proteomes" id="UP000092565"/>
    </source>
</evidence>
<gene>
    <name evidence="1" type="ORF">JL2886_00285</name>
</gene>
<evidence type="ECO:0000313" key="1">
    <source>
        <dbReference type="EMBL" id="ANP35218.1"/>
    </source>
</evidence>
<dbReference type="AlphaFoldDB" id="A0A1B0ZM75"/>
<sequence length="43" mass="5013">MGEFLHRIPPYTLWRQHRLAKNTGKGERFQKGFARTQVSIAGQ</sequence>
<protein>
    <submittedName>
        <fullName evidence="1">Uncharacterized protein</fullName>
    </submittedName>
</protein>
<accession>A0A1B0ZM75</accession>
<dbReference type="EMBL" id="CP015124">
    <property type="protein sequence ID" value="ANP35218.1"/>
    <property type="molecule type" value="Genomic_DNA"/>
</dbReference>
<dbReference type="Proteomes" id="UP000092565">
    <property type="component" value="Chromosome"/>
</dbReference>
<reference evidence="1 2" key="1">
    <citation type="submission" date="2016-04" db="EMBL/GenBank/DDBJ databases">
        <authorList>
            <person name="Evans L.H."/>
            <person name="Alamgir A."/>
            <person name="Owens N."/>
            <person name="Weber N.D."/>
            <person name="Virtaneva K."/>
            <person name="Barbian K."/>
            <person name="Babar A."/>
            <person name="Rosenke K."/>
        </authorList>
    </citation>
    <scope>NUCLEOTIDE SEQUENCE [LARGE SCALE GENOMIC DNA]</scope>
    <source>
        <strain evidence="1 2">JL2886</strain>
    </source>
</reference>
<proteinExistence type="predicted"/>
<organism evidence="1 2">
    <name type="scientific">Phaeobacter gallaeciensis</name>
    <dbReference type="NCBI Taxonomy" id="60890"/>
    <lineage>
        <taxon>Bacteria</taxon>
        <taxon>Pseudomonadati</taxon>
        <taxon>Pseudomonadota</taxon>
        <taxon>Alphaproteobacteria</taxon>
        <taxon>Rhodobacterales</taxon>
        <taxon>Roseobacteraceae</taxon>
        <taxon>Phaeobacter</taxon>
    </lineage>
</organism>
<keyword evidence="2" id="KW-1185">Reference proteome</keyword>